<organism evidence="4 5">
    <name type="scientific">Luteimonas granuli</name>
    <dbReference type="NCBI Taxonomy" id="1176533"/>
    <lineage>
        <taxon>Bacteria</taxon>
        <taxon>Pseudomonadati</taxon>
        <taxon>Pseudomonadota</taxon>
        <taxon>Gammaproteobacteria</taxon>
        <taxon>Lysobacterales</taxon>
        <taxon>Lysobacteraceae</taxon>
        <taxon>Luteimonas</taxon>
    </lineage>
</organism>
<sequence>MRQHAGTLALGLSFALCVAGNAVAQAPPGTYDAMTSPQIRAALEAQGYTKINDLEFEDGVWKADARSADGQRVELRVDPATGKAWPEDAVAELSEADVRARLAAEGYTKVHDVEFEDGMWTAEAEDPGGRKVGLTLDPDTGRVVGKDR</sequence>
<name>A0A518N3N1_9GAMM</name>
<evidence type="ECO:0000256" key="2">
    <source>
        <dbReference type="SAM" id="SignalP"/>
    </source>
</evidence>
<dbReference type="InterPro" id="IPR025711">
    <property type="entry name" value="PepSY"/>
</dbReference>
<dbReference type="OrthoDB" id="5951452at2"/>
<evidence type="ECO:0000313" key="4">
    <source>
        <dbReference type="EMBL" id="QDW66508.1"/>
    </source>
</evidence>
<dbReference type="EMBL" id="CP042218">
    <property type="protein sequence ID" value="QDW66508.1"/>
    <property type="molecule type" value="Genomic_DNA"/>
</dbReference>
<evidence type="ECO:0000259" key="3">
    <source>
        <dbReference type="Pfam" id="PF13670"/>
    </source>
</evidence>
<keyword evidence="5" id="KW-1185">Reference proteome</keyword>
<proteinExistence type="predicted"/>
<feature type="region of interest" description="Disordered" evidence="1">
    <location>
        <begin position="123"/>
        <end position="148"/>
    </location>
</feature>
<dbReference type="Proteomes" id="UP000316584">
    <property type="component" value="Chromosome"/>
</dbReference>
<evidence type="ECO:0000256" key="1">
    <source>
        <dbReference type="SAM" id="MobiDB-lite"/>
    </source>
</evidence>
<accession>A0A518N3N1</accession>
<feature type="signal peptide" evidence="2">
    <location>
        <begin position="1"/>
        <end position="24"/>
    </location>
</feature>
<dbReference type="RefSeq" id="WP_144891324.1">
    <property type="nucleotide sequence ID" value="NZ_CP042218.1"/>
</dbReference>
<dbReference type="KEGG" id="lug:FPZ22_06040"/>
<dbReference type="AlphaFoldDB" id="A0A518N3N1"/>
<dbReference type="Pfam" id="PF13670">
    <property type="entry name" value="PepSY_2"/>
    <property type="match status" value="2"/>
</dbReference>
<feature type="domain" description="PepSY" evidence="3">
    <location>
        <begin position="91"/>
        <end position="145"/>
    </location>
</feature>
<feature type="domain" description="PepSY" evidence="3">
    <location>
        <begin position="14"/>
        <end position="83"/>
    </location>
</feature>
<protein>
    <submittedName>
        <fullName evidence="4">PepSY domain-containing protein</fullName>
    </submittedName>
</protein>
<gene>
    <name evidence="4" type="ORF">FPZ22_06040</name>
</gene>
<feature type="chain" id="PRO_5022110880" evidence="2">
    <location>
        <begin position="25"/>
        <end position="148"/>
    </location>
</feature>
<evidence type="ECO:0000313" key="5">
    <source>
        <dbReference type="Proteomes" id="UP000316584"/>
    </source>
</evidence>
<keyword evidence="2" id="KW-0732">Signal</keyword>
<reference evidence="4 5" key="1">
    <citation type="submission" date="2019-07" db="EMBL/GenBank/DDBJ databases">
        <title>Full genome sequence of Luteimonas sp. Gr-4.</title>
        <authorList>
            <person name="Im W.-T."/>
        </authorList>
    </citation>
    <scope>NUCLEOTIDE SEQUENCE [LARGE SCALE GENOMIC DNA]</scope>
    <source>
        <strain evidence="4 5">Gr-4</strain>
    </source>
</reference>